<dbReference type="InterPro" id="IPR002763">
    <property type="entry name" value="DUF72"/>
</dbReference>
<comment type="caution">
    <text evidence="1">The sequence shown here is derived from an EMBL/GenBank/DDBJ whole genome shotgun (WGS) entry which is preliminary data.</text>
</comment>
<keyword evidence="2" id="KW-1185">Reference proteome</keyword>
<dbReference type="SUPFAM" id="SSF117396">
    <property type="entry name" value="TM1631-like"/>
    <property type="match status" value="1"/>
</dbReference>
<proteinExistence type="predicted"/>
<dbReference type="RefSeq" id="WP_320426632.1">
    <property type="nucleotide sequence ID" value="NZ_JAXCLA010000011.1"/>
</dbReference>
<sequence length="322" mass="36007">MSIRIGTASWADQGLIDTGRFYPPEVRTPAARLQYYATQFPLVEVDTSYYSIPASHAARQWAERTPTGFRMNVKAFRLFTGHQTSPAVLPAEVREALPQALKLKSVLYYRELPGELVDALWHRFVQALLPLRYSGRLGLVHFQFPPWLVRNRAGHAHVAHCVERMEGFKLSTEFRNISWLADEHAAETLAFQRSLGTVHTIVDEPQGFSNSVPAVWDTTHDAQALVRLHGRNAGSWGYSGARSSGRFNYDYDEAELEGLARQILTKLDRPGLDIHVILNNNAEDQAQRNGRTLMRVMDALGANVAKPAAASAPMGDLFELQA</sequence>
<dbReference type="InterPro" id="IPR036520">
    <property type="entry name" value="UPF0759_sf"/>
</dbReference>
<evidence type="ECO:0000313" key="1">
    <source>
        <dbReference type="EMBL" id="MDY0748664.1"/>
    </source>
</evidence>
<dbReference type="PANTHER" id="PTHR30348:SF13">
    <property type="entry name" value="UPF0759 PROTEIN YUNF"/>
    <property type="match status" value="1"/>
</dbReference>
<dbReference type="PANTHER" id="PTHR30348">
    <property type="entry name" value="UNCHARACTERIZED PROTEIN YECE"/>
    <property type="match status" value="1"/>
</dbReference>
<dbReference type="Proteomes" id="UP001285263">
    <property type="component" value="Unassembled WGS sequence"/>
</dbReference>
<accession>A0ABU5DTA7</accession>
<gene>
    <name evidence="1" type="ORF">SNE35_29470</name>
</gene>
<name>A0ABU5DTA7_9BURK</name>
<reference evidence="1 2" key="1">
    <citation type="submission" date="2023-11" db="EMBL/GenBank/DDBJ databases">
        <title>Paucibacter sp. nov., isolated from fresh soil in Korea.</title>
        <authorList>
            <person name="Le N.T.T."/>
        </authorList>
    </citation>
    <scope>NUCLEOTIDE SEQUENCE [LARGE SCALE GENOMIC DNA]</scope>
    <source>
        <strain evidence="1 2">R3-3</strain>
    </source>
</reference>
<dbReference type="Pfam" id="PF01904">
    <property type="entry name" value="DUF72"/>
    <property type="match status" value="1"/>
</dbReference>
<dbReference type="Gene3D" id="3.20.20.410">
    <property type="entry name" value="Protein of unknown function UPF0759"/>
    <property type="match status" value="1"/>
</dbReference>
<protein>
    <submittedName>
        <fullName evidence="1">DUF72 domain-containing protein</fullName>
    </submittedName>
</protein>
<evidence type="ECO:0000313" key="2">
    <source>
        <dbReference type="Proteomes" id="UP001285263"/>
    </source>
</evidence>
<dbReference type="EMBL" id="JAXCLA010000011">
    <property type="protein sequence ID" value="MDY0748664.1"/>
    <property type="molecule type" value="Genomic_DNA"/>
</dbReference>
<organism evidence="1 2">
    <name type="scientific">Roseateles agri</name>
    <dbReference type="NCBI Taxonomy" id="3098619"/>
    <lineage>
        <taxon>Bacteria</taxon>
        <taxon>Pseudomonadati</taxon>
        <taxon>Pseudomonadota</taxon>
        <taxon>Betaproteobacteria</taxon>
        <taxon>Burkholderiales</taxon>
        <taxon>Sphaerotilaceae</taxon>
        <taxon>Roseateles</taxon>
    </lineage>
</organism>